<dbReference type="AlphaFoldDB" id="A0ABD1FAQ2"/>
<feature type="domain" description="SWIM-type" evidence="2">
    <location>
        <begin position="62"/>
        <end position="100"/>
    </location>
</feature>
<evidence type="ECO:0000313" key="4">
    <source>
        <dbReference type="Proteomes" id="UP001566132"/>
    </source>
</evidence>
<dbReference type="Pfam" id="PF04434">
    <property type="entry name" value="SWIM"/>
    <property type="match status" value="1"/>
</dbReference>
<dbReference type="GO" id="GO:0008270">
    <property type="term" value="F:zinc ion binding"/>
    <property type="evidence" value="ECO:0007669"/>
    <property type="project" value="UniProtKB-KW"/>
</dbReference>
<keyword evidence="1" id="KW-0863">Zinc-finger</keyword>
<dbReference type="EMBL" id="JBDJPC010000002">
    <property type="protein sequence ID" value="KAL1513562.1"/>
    <property type="molecule type" value="Genomic_DNA"/>
</dbReference>
<dbReference type="InterPro" id="IPR007527">
    <property type="entry name" value="Znf_SWIM"/>
</dbReference>
<accession>A0ABD1FAQ2</accession>
<dbReference type="PANTHER" id="PTHR39953">
    <property type="entry name" value="RE54151P"/>
    <property type="match status" value="1"/>
</dbReference>
<dbReference type="GO" id="GO:0006281">
    <property type="term" value="P:DNA repair"/>
    <property type="evidence" value="ECO:0007669"/>
    <property type="project" value="UniProtKB-ARBA"/>
</dbReference>
<reference evidence="3 4" key="1">
    <citation type="submission" date="2024-05" db="EMBL/GenBank/DDBJ databases">
        <title>Genetic variation in Jamaican populations of the coffee berry borer (Hypothenemus hampei).</title>
        <authorList>
            <person name="Errbii M."/>
            <person name="Myrie A."/>
        </authorList>
    </citation>
    <scope>NUCLEOTIDE SEQUENCE [LARGE SCALE GENOMIC DNA]</scope>
    <source>
        <strain evidence="3">JA-Hopewell-2020-01-JO</strain>
        <tissue evidence="3">Whole body</tissue>
    </source>
</reference>
<keyword evidence="4" id="KW-1185">Reference proteome</keyword>
<keyword evidence="1" id="KW-0862">Zinc</keyword>
<evidence type="ECO:0000313" key="3">
    <source>
        <dbReference type="EMBL" id="KAL1513562.1"/>
    </source>
</evidence>
<organism evidence="3 4">
    <name type="scientific">Hypothenemus hampei</name>
    <name type="common">Coffee berry borer</name>
    <dbReference type="NCBI Taxonomy" id="57062"/>
    <lineage>
        <taxon>Eukaryota</taxon>
        <taxon>Metazoa</taxon>
        <taxon>Ecdysozoa</taxon>
        <taxon>Arthropoda</taxon>
        <taxon>Hexapoda</taxon>
        <taxon>Insecta</taxon>
        <taxon>Pterygota</taxon>
        <taxon>Neoptera</taxon>
        <taxon>Endopterygota</taxon>
        <taxon>Coleoptera</taxon>
        <taxon>Polyphaga</taxon>
        <taxon>Cucujiformia</taxon>
        <taxon>Curculionidae</taxon>
        <taxon>Scolytinae</taxon>
        <taxon>Hypothenemus</taxon>
    </lineage>
</organism>
<gene>
    <name evidence="3" type="ORF">ABEB36_002959</name>
</gene>
<dbReference type="InterPro" id="IPR011604">
    <property type="entry name" value="PDDEXK-like_dom_sf"/>
</dbReference>
<dbReference type="SUPFAM" id="SSF52980">
    <property type="entry name" value="Restriction endonuclease-like"/>
    <property type="match status" value="1"/>
</dbReference>
<dbReference type="InterPro" id="IPR011335">
    <property type="entry name" value="Restrct_endonuc-II-like"/>
</dbReference>
<dbReference type="Gene3D" id="3.90.320.10">
    <property type="match status" value="1"/>
</dbReference>
<keyword evidence="1" id="KW-0479">Metal-binding</keyword>
<evidence type="ECO:0000256" key="1">
    <source>
        <dbReference type="PROSITE-ProRule" id="PRU00325"/>
    </source>
</evidence>
<dbReference type="PANTHER" id="PTHR39953:SF1">
    <property type="entry name" value="RE54151P"/>
    <property type="match status" value="1"/>
</dbReference>
<protein>
    <recommendedName>
        <fullName evidence="2">SWIM-type domain-containing protein</fullName>
    </recommendedName>
</protein>
<dbReference type="PROSITE" id="PS50966">
    <property type="entry name" value="ZF_SWIM"/>
    <property type="match status" value="1"/>
</dbReference>
<evidence type="ECO:0000259" key="2">
    <source>
        <dbReference type="PROSITE" id="PS50966"/>
    </source>
</evidence>
<comment type="caution">
    <text evidence="3">The sequence shown here is derived from an EMBL/GenBank/DDBJ whole genome shotgun (WGS) entry which is preliminary data.</text>
</comment>
<name>A0ABD1FAQ2_HYPHA</name>
<sequence length="295" mass="33166">MSGNHVLKFFAVANFFKENPKQLERGENAYTSGHVKSMQLRKEVQPASLKGTVLASMKKTIYTVEVSIDLKEQAILSATCTCPRGQALCHHIAALLYYTHYNVSSTDVEQKWTIKAGSSSEIVKVIEELYGCGENKFMAMSGDISTEKIEEFKKNLGQTNVVGFSWLLKSNPEKPVPRFLTNIDEILLSEGYLSSEDKSTYLMAKCAVSEEEVQEIVAATIGQHSNENWLIARKYRITASRFGLVLNACRRGCFPPSLFKALMEGYSLDRVRAVQWGKDNEQTAIQKFRQKPTLK</sequence>
<proteinExistence type="predicted"/>
<dbReference type="Proteomes" id="UP001566132">
    <property type="component" value="Unassembled WGS sequence"/>
</dbReference>